<reference evidence="2" key="1">
    <citation type="journal article" date="2023" name="Front. Plant Sci.">
        <title>Chromosomal-level genome assembly of Melastoma candidum provides insights into trichome evolution.</title>
        <authorList>
            <person name="Zhong Y."/>
            <person name="Wu W."/>
            <person name="Sun C."/>
            <person name="Zou P."/>
            <person name="Liu Y."/>
            <person name="Dai S."/>
            <person name="Zhou R."/>
        </authorList>
    </citation>
    <scope>NUCLEOTIDE SEQUENCE [LARGE SCALE GENOMIC DNA]</scope>
</reference>
<evidence type="ECO:0000313" key="2">
    <source>
        <dbReference type="Proteomes" id="UP001057402"/>
    </source>
</evidence>
<sequence length="200" mass="22167">MEFEPYLEQEWSPPPSSSVESRKCFLAQDEHPLCPVCKAQISHSTMVPLYSQGQGSSMEELEWKLAEDRVAVPPRPSGTQLQALSLATASCSGQQLPYRNPYQDMGTNPALFGNYRDENSPSPPLMSLTSPGIYNPTIGTLGEMVYARAFGNGLHGYTRPYHPAGSPGLRMRRQDVQADNSLNRVSVFLFCCFLLCLIVF</sequence>
<gene>
    <name evidence="1" type="ORF">MLD38_021141</name>
</gene>
<name>A0ACB9QGE4_9MYRT</name>
<protein>
    <submittedName>
        <fullName evidence="1">Uncharacterized protein</fullName>
    </submittedName>
</protein>
<proteinExistence type="predicted"/>
<evidence type="ECO:0000313" key="1">
    <source>
        <dbReference type="EMBL" id="KAI4365124.1"/>
    </source>
</evidence>
<organism evidence="1 2">
    <name type="scientific">Melastoma candidum</name>
    <dbReference type="NCBI Taxonomy" id="119954"/>
    <lineage>
        <taxon>Eukaryota</taxon>
        <taxon>Viridiplantae</taxon>
        <taxon>Streptophyta</taxon>
        <taxon>Embryophyta</taxon>
        <taxon>Tracheophyta</taxon>
        <taxon>Spermatophyta</taxon>
        <taxon>Magnoliopsida</taxon>
        <taxon>eudicotyledons</taxon>
        <taxon>Gunneridae</taxon>
        <taxon>Pentapetalae</taxon>
        <taxon>rosids</taxon>
        <taxon>malvids</taxon>
        <taxon>Myrtales</taxon>
        <taxon>Melastomataceae</taxon>
        <taxon>Melastomatoideae</taxon>
        <taxon>Melastomateae</taxon>
        <taxon>Melastoma</taxon>
    </lineage>
</organism>
<dbReference type="Proteomes" id="UP001057402">
    <property type="component" value="Chromosome 6"/>
</dbReference>
<dbReference type="EMBL" id="CM042885">
    <property type="protein sequence ID" value="KAI4365124.1"/>
    <property type="molecule type" value="Genomic_DNA"/>
</dbReference>
<keyword evidence="2" id="KW-1185">Reference proteome</keyword>
<comment type="caution">
    <text evidence="1">The sequence shown here is derived from an EMBL/GenBank/DDBJ whole genome shotgun (WGS) entry which is preliminary data.</text>
</comment>
<accession>A0ACB9QGE4</accession>